<feature type="transmembrane region" description="Helical" evidence="6">
    <location>
        <begin position="57"/>
        <end position="81"/>
    </location>
</feature>
<evidence type="ECO:0000256" key="4">
    <source>
        <dbReference type="ARBA" id="ARBA00022989"/>
    </source>
</evidence>
<evidence type="ECO:0000256" key="7">
    <source>
        <dbReference type="SAM" id="MobiDB-lite"/>
    </source>
</evidence>
<feature type="domain" description="Ribosomal protein eL8/eL30/eS12/Gadd45" evidence="8">
    <location>
        <begin position="606"/>
        <end position="693"/>
    </location>
</feature>
<comment type="similarity">
    <text evidence="2 6">Belongs to the DHHC palmitoyltransferase family.</text>
</comment>
<reference evidence="10" key="1">
    <citation type="submission" date="2020-01" db="EMBL/GenBank/DDBJ databases">
        <authorList>
            <person name="Mishra B."/>
        </authorList>
    </citation>
    <scope>NUCLEOTIDE SEQUENCE [LARGE SCALE GENOMIC DNA]</scope>
</reference>
<feature type="domain" description="Palmitoyltransferase DHHC" evidence="9">
    <location>
        <begin position="200"/>
        <end position="337"/>
    </location>
</feature>
<dbReference type="OrthoDB" id="9909019at2759"/>
<keyword evidence="3 6" id="KW-0812">Transmembrane</keyword>
<feature type="compositionally biased region" description="Acidic residues" evidence="7">
    <location>
        <begin position="350"/>
        <end position="366"/>
    </location>
</feature>
<dbReference type="PANTHER" id="PTHR47903:SF2">
    <property type="entry name" value="OS07G0636400 PROTEIN"/>
    <property type="match status" value="1"/>
</dbReference>
<dbReference type="EMBL" id="CACVBM020000022">
    <property type="protein sequence ID" value="CAA7013078.1"/>
    <property type="molecule type" value="Genomic_DNA"/>
</dbReference>
<comment type="catalytic activity">
    <reaction evidence="6">
        <text>L-cysteinyl-[protein] + hexadecanoyl-CoA = S-hexadecanoyl-L-cysteinyl-[protein] + CoA</text>
        <dbReference type="Rhea" id="RHEA:36683"/>
        <dbReference type="Rhea" id="RHEA-COMP:10131"/>
        <dbReference type="Rhea" id="RHEA-COMP:11032"/>
        <dbReference type="ChEBI" id="CHEBI:29950"/>
        <dbReference type="ChEBI" id="CHEBI:57287"/>
        <dbReference type="ChEBI" id="CHEBI:57379"/>
        <dbReference type="ChEBI" id="CHEBI:74151"/>
        <dbReference type="EC" id="2.3.1.225"/>
    </reaction>
</comment>
<dbReference type="InterPro" id="IPR001594">
    <property type="entry name" value="Palmitoyltrfase_DHHC"/>
</dbReference>
<comment type="caution">
    <text evidence="10">The sequence shown here is derived from an EMBL/GenBank/DDBJ whole genome shotgun (WGS) entry which is preliminary data.</text>
</comment>
<evidence type="ECO:0000313" key="10">
    <source>
        <dbReference type="EMBL" id="CAA7013078.1"/>
    </source>
</evidence>
<dbReference type="SUPFAM" id="SSF55315">
    <property type="entry name" value="L30e-like"/>
    <property type="match status" value="1"/>
</dbReference>
<organism evidence="10 11">
    <name type="scientific">Microthlaspi erraticum</name>
    <dbReference type="NCBI Taxonomy" id="1685480"/>
    <lineage>
        <taxon>Eukaryota</taxon>
        <taxon>Viridiplantae</taxon>
        <taxon>Streptophyta</taxon>
        <taxon>Embryophyta</taxon>
        <taxon>Tracheophyta</taxon>
        <taxon>Spermatophyta</taxon>
        <taxon>Magnoliopsida</taxon>
        <taxon>eudicotyledons</taxon>
        <taxon>Gunneridae</taxon>
        <taxon>Pentapetalae</taxon>
        <taxon>rosids</taxon>
        <taxon>malvids</taxon>
        <taxon>Brassicales</taxon>
        <taxon>Brassicaceae</taxon>
        <taxon>Coluteocarpeae</taxon>
        <taxon>Microthlaspi</taxon>
    </lineage>
</organism>
<accession>A0A6D2HHC0</accession>
<feature type="region of interest" description="Disordered" evidence="7">
    <location>
        <begin position="349"/>
        <end position="371"/>
    </location>
</feature>
<evidence type="ECO:0000256" key="3">
    <source>
        <dbReference type="ARBA" id="ARBA00022692"/>
    </source>
</evidence>
<keyword evidence="6" id="KW-0808">Transferase</keyword>
<comment type="domain">
    <text evidence="6">The DHHC domain is required for palmitoyltransferase activity.</text>
</comment>
<comment type="subcellular location">
    <subcellularLocation>
        <location evidence="1">Endomembrane system</location>
        <topology evidence="1">Multi-pass membrane protein</topology>
    </subcellularLocation>
</comment>
<dbReference type="Pfam" id="PF01529">
    <property type="entry name" value="DHHC"/>
    <property type="match status" value="1"/>
</dbReference>
<dbReference type="Proteomes" id="UP000467841">
    <property type="component" value="Unassembled WGS sequence"/>
</dbReference>
<proteinExistence type="inferred from homology"/>
<feature type="transmembrane region" description="Helical" evidence="6">
    <location>
        <begin position="296"/>
        <end position="322"/>
    </location>
</feature>
<evidence type="ECO:0000259" key="8">
    <source>
        <dbReference type="Pfam" id="PF01248"/>
    </source>
</evidence>
<dbReference type="AlphaFoldDB" id="A0A6D2HHC0"/>
<dbReference type="GO" id="GO:0019706">
    <property type="term" value="F:protein-cysteine S-palmitoyltransferase activity"/>
    <property type="evidence" value="ECO:0007669"/>
    <property type="project" value="UniProtKB-EC"/>
</dbReference>
<feature type="transmembrane region" description="Helical" evidence="6">
    <location>
        <begin position="249"/>
        <end position="276"/>
    </location>
</feature>
<evidence type="ECO:0000256" key="6">
    <source>
        <dbReference type="RuleBase" id="RU079119"/>
    </source>
</evidence>
<feature type="transmembrane region" description="Helical" evidence="6">
    <location>
        <begin position="87"/>
        <end position="111"/>
    </location>
</feature>
<dbReference type="PANTHER" id="PTHR47903">
    <property type="entry name" value="OS07G0636400 PROTEIN"/>
    <property type="match status" value="1"/>
</dbReference>
<evidence type="ECO:0000256" key="1">
    <source>
        <dbReference type="ARBA" id="ARBA00004127"/>
    </source>
</evidence>
<protein>
    <recommendedName>
        <fullName evidence="6">S-acyltransferase</fullName>
        <ecNumber evidence="6">2.3.1.225</ecNumber>
    </recommendedName>
    <alternativeName>
        <fullName evidence="6">Palmitoyltransferase</fullName>
    </alternativeName>
</protein>
<dbReference type="PROSITE" id="PS50216">
    <property type="entry name" value="DHHC"/>
    <property type="match status" value="1"/>
</dbReference>
<dbReference type="InterPro" id="IPR029064">
    <property type="entry name" value="Ribosomal_eL30-like_sf"/>
</dbReference>
<evidence type="ECO:0000259" key="9">
    <source>
        <dbReference type="Pfam" id="PF01529"/>
    </source>
</evidence>
<dbReference type="GO" id="GO:0012505">
    <property type="term" value="C:endomembrane system"/>
    <property type="evidence" value="ECO:0007669"/>
    <property type="project" value="UniProtKB-SubCell"/>
</dbReference>
<sequence>MSKADPIPSVTSNFENPTVDLLENRASSVKICKFKTSDDDDDGVTMTRRRHGWQRPFHPLQIVGAVIYSILVATFYIFLGLFLGNRIAIITLLSVFSFVAVSVIVLFVRCTAIDPTDKTSARKKRRSKSKGVLMKLRFKVVLSQVLVSFFRRLERKILRNFIRRTYLDPWKSSVQLEPLLPFPLVMNDDDSVTPDPKEEEDDLSYCSLCDLEVKRSSKHCRTCNRCVEGFDHHCRWLNNCVGKRNYTTFILLMVFVLLMLIIEGGTAIAVFVRCFVDKKGMETELKRRLYVEFPRWALATISVMLFLLTAYGSAAMGQLFIFHVVLIRKGMRTYDYILAMREENQITEADPFDELDSSSDESSDFDSPERPRQTFISKFMCRKSNENQQRLSIKIEGGDGVAVINKKPGLHVSINPWKLITLSSEKALQAAEKAKERLRKAKPVSEEDSIKPLPLETKFGLMLDQENNRSVLMTPSTSAAVKLQVSPGRFSSPRRRFSGSSSSSFTVPSPKQKYRSNFDLKLTEVSRELESYISRQLVGVTSKPPMRGVKTINPQKKIEEADSNSVKESDYYEGERLTHLIGLIQRGIETSKVSNVNSLPEKIWLKQQFAVGINEVTRVLERMKPNTDLRQPPVLLQVVIVVADCRPRMLTKHIPNLAASRNVPVLFIRDNKRASLRLGELVKLKTALAIGVKARGNDLNLILQQILPRDSS</sequence>
<dbReference type="InterPro" id="IPR004038">
    <property type="entry name" value="Ribosomal_eL8/eL30/eS12/Gad45"/>
</dbReference>
<name>A0A6D2HHC0_9BRAS</name>
<evidence type="ECO:0000313" key="11">
    <source>
        <dbReference type="Proteomes" id="UP000467841"/>
    </source>
</evidence>
<evidence type="ECO:0000256" key="5">
    <source>
        <dbReference type="ARBA" id="ARBA00023136"/>
    </source>
</evidence>
<feature type="region of interest" description="Disordered" evidence="7">
    <location>
        <begin position="489"/>
        <end position="508"/>
    </location>
</feature>
<dbReference type="EC" id="2.3.1.225" evidence="6"/>
<dbReference type="Gene3D" id="3.30.1330.30">
    <property type="match status" value="1"/>
</dbReference>
<keyword evidence="6" id="KW-0012">Acyltransferase</keyword>
<dbReference type="Pfam" id="PF01248">
    <property type="entry name" value="Ribosomal_L7Ae"/>
    <property type="match status" value="1"/>
</dbReference>
<keyword evidence="11" id="KW-1185">Reference proteome</keyword>
<keyword evidence="5 6" id="KW-0472">Membrane</keyword>
<keyword evidence="4 6" id="KW-1133">Transmembrane helix</keyword>
<evidence type="ECO:0000256" key="2">
    <source>
        <dbReference type="ARBA" id="ARBA00008574"/>
    </source>
</evidence>
<gene>
    <name evidence="10" type="ORF">MERR_LOCUS312</name>
</gene>